<dbReference type="Pfam" id="PF00476">
    <property type="entry name" value="DNA_pol_A"/>
    <property type="match status" value="1"/>
</dbReference>
<dbReference type="InterPro" id="IPR029060">
    <property type="entry name" value="PIN-like_dom_sf"/>
</dbReference>
<evidence type="ECO:0000256" key="9">
    <source>
        <dbReference type="ARBA" id="ARBA00022763"/>
    </source>
</evidence>
<dbReference type="CDD" id="cd08637">
    <property type="entry name" value="DNA_pol_A_pol_I_C"/>
    <property type="match status" value="1"/>
</dbReference>
<keyword evidence="8" id="KW-0540">Nuclease</keyword>
<dbReference type="NCBIfam" id="TIGR00593">
    <property type="entry name" value="pola"/>
    <property type="match status" value="1"/>
</dbReference>
<dbReference type="Gene3D" id="3.30.420.10">
    <property type="entry name" value="Ribonuclease H-like superfamily/Ribonuclease H"/>
    <property type="match status" value="1"/>
</dbReference>
<dbReference type="CDD" id="cd09859">
    <property type="entry name" value="PIN_53EXO"/>
    <property type="match status" value="1"/>
</dbReference>
<evidence type="ECO:0000256" key="10">
    <source>
        <dbReference type="ARBA" id="ARBA00022801"/>
    </source>
</evidence>
<keyword evidence="5 17" id="KW-0808">Transferase</keyword>
<dbReference type="CDD" id="cd09898">
    <property type="entry name" value="H3TH_53EXO"/>
    <property type="match status" value="1"/>
</dbReference>
<dbReference type="SMART" id="SM00482">
    <property type="entry name" value="POLAc"/>
    <property type="match status" value="1"/>
</dbReference>
<evidence type="ECO:0000256" key="17">
    <source>
        <dbReference type="RuleBase" id="RU004460"/>
    </source>
</evidence>
<keyword evidence="14 17" id="KW-0234">DNA repair</keyword>
<dbReference type="InterPro" id="IPR036279">
    <property type="entry name" value="5-3_exonuclease_C_sf"/>
</dbReference>
<keyword evidence="13 17" id="KW-0238">DNA-binding</keyword>
<dbReference type="InterPro" id="IPR002421">
    <property type="entry name" value="5-3_exonuclease"/>
</dbReference>
<evidence type="ECO:0000256" key="15">
    <source>
        <dbReference type="ARBA" id="ARBA00049244"/>
    </source>
</evidence>
<keyword evidence="12 17" id="KW-0239">DNA-directed DNA polymerase</keyword>
<evidence type="ECO:0000256" key="8">
    <source>
        <dbReference type="ARBA" id="ARBA00022722"/>
    </source>
</evidence>
<evidence type="ECO:0000256" key="11">
    <source>
        <dbReference type="ARBA" id="ARBA00022839"/>
    </source>
</evidence>
<evidence type="ECO:0000256" key="2">
    <source>
        <dbReference type="ARBA" id="ARBA00011541"/>
    </source>
</evidence>
<keyword evidence="23" id="KW-1185">Reference proteome</keyword>
<dbReference type="NCBIfam" id="NF004397">
    <property type="entry name" value="PRK05755.1"/>
    <property type="match status" value="1"/>
</dbReference>
<dbReference type="InterPro" id="IPR002562">
    <property type="entry name" value="3'-5'_exonuclease_dom"/>
</dbReference>
<evidence type="ECO:0000256" key="5">
    <source>
        <dbReference type="ARBA" id="ARBA00022679"/>
    </source>
</evidence>
<dbReference type="Gene3D" id="3.30.70.370">
    <property type="match status" value="1"/>
</dbReference>
<protein>
    <recommendedName>
        <fullName evidence="4 16">DNA polymerase I</fullName>
        <ecNumber evidence="3 16">2.7.7.7</ecNumber>
    </recommendedName>
</protein>
<comment type="catalytic activity">
    <reaction evidence="15 17">
        <text>DNA(n) + a 2'-deoxyribonucleoside 5'-triphosphate = DNA(n+1) + diphosphate</text>
        <dbReference type="Rhea" id="RHEA:22508"/>
        <dbReference type="Rhea" id="RHEA-COMP:17339"/>
        <dbReference type="Rhea" id="RHEA-COMP:17340"/>
        <dbReference type="ChEBI" id="CHEBI:33019"/>
        <dbReference type="ChEBI" id="CHEBI:61560"/>
        <dbReference type="ChEBI" id="CHEBI:173112"/>
        <dbReference type="EC" id="2.7.7.7"/>
    </reaction>
</comment>
<dbReference type="InterPro" id="IPR043502">
    <property type="entry name" value="DNA/RNA_pol_sf"/>
</dbReference>
<dbReference type="PANTHER" id="PTHR10133">
    <property type="entry name" value="DNA POLYMERASE I"/>
    <property type="match status" value="1"/>
</dbReference>
<accession>A0ABX7MUE2</accession>
<keyword evidence="7 17" id="KW-0235">DNA replication</keyword>
<keyword evidence="10 17" id="KW-0378">Hydrolase</keyword>
<dbReference type="Pfam" id="PF01612">
    <property type="entry name" value="DNA_pol_A_exo1"/>
    <property type="match status" value="1"/>
</dbReference>
<evidence type="ECO:0000313" key="22">
    <source>
        <dbReference type="EMBL" id="QSP95923.1"/>
    </source>
</evidence>
<keyword evidence="6 17" id="KW-0548">Nucleotidyltransferase</keyword>
<evidence type="ECO:0000256" key="13">
    <source>
        <dbReference type="ARBA" id="ARBA00023125"/>
    </source>
</evidence>
<dbReference type="SUPFAM" id="SSF53098">
    <property type="entry name" value="Ribonuclease H-like"/>
    <property type="match status" value="1"/>
</dbReference>
<dbReference type="SUPFAM" id="SSF88723">
    <property type="entry name" value="PIN domain-like"/>
    <property type="match status" value="1"/>
</dbReference>
<keyword evidence="18" id="KW-0175">Coiled coil</keyword>
<dbReference type="Pfam" id="PF02739">
    <property type="entry name" value="5_3_exonuc_N"/>
    <property type="match status" value="1"/>
</dbReference>
<evidence type="ECO:0000256" key="1">
    <source>
        <dbReference type="ARBA" id="ARBA00007705"/>
    </source>
</evidence>
<dbReference type="Gene3D" id="3.40.50.1010">
    <property type="entry name" value="5'-nuclease"/>
    <property type="match status" value="1"/>
</dbReference>
<name>A0ABX7MUE2_9GAMM</name>
<evidence type="ECO:0000259" key="21">
    <source>
        <dbReference type="SMART" id="SM00482"/>
    </source>
</evidence>
<evidence type="ECO:0000256" key="18">
    <source>
        <dbReference type="SAM" id="Coils"/>
    </source>
</evidence>
<evidence type="ECO:0000259" key="19">
    <source>
        <dbReference type="SMART" id="SM00474"/>
    </source>
</evidence>
<dbReference type="Gene3D" id="1.10.150.20">
    <property type="entry name" value="5' to 3' exonuclease, C-terminal subdomain"/>
    <property type="match status" value="2"/>
</dbReference>
<dbReference type="InterPro" id="IPR019760">
    <property type="entry name" value="DNA-dir_DNA_pol_A_CS"/>
</dbReference>
<dbReference type="SUPFAM" id="SSF56672">
    <property type="entry name" value="DNA/RNA polymerases"/>
    <property type="match status" value="1"/>
</dbReference>
<dbReference type="InterPro" id="IPR002298">
    <property type="entry name" value="DNA_polymerase_A"/>
</dbReference>
<dbReference type="SMART" id="SM00474">
    <property type="entry name" value="35EXOc"/>
    <property type="match status" value="1"/>
</dbReference>
<dbReference type="EMBL" id="CP071247">
    <property type="protein sequence ID" value="QSP95923.1"/>
    <property type="molecule type" value="Genomic_DNA"/>
</dbReference>
<proteinExistence type="inferred from homology"/>
<feature type="domain" description="DNA-directed DNA polymerase family A palm" evidence="21">
    <location>
        <begin position="665"/>
        <end position="872"/>
    </location>
</feature>
<evidence type="ECO:0000256" key="12">
    <source>
        <dbReference type="ARBA" id="ARBA00022932"/>
    </source>
</evidence>
<evidence type="ECO:0000256" key="7">
    <source>
        <dbReference type="ARBA" id="ARBA00022705"/>
    </source>
</evidence>
<dbReference type="InterPro" id="IPR020046">
    <property type="entry name" value="5-3_exonucl_a-hlix_arch_N"/>
</dbReference>
<organism evidence="22 23">
    <name type="scientific">Marinobacter salinisoli</name>
    <dbReference type="NCBI Taxonomy" id="2769486"/>
    <lineage>
        <taxon>Bacteria</taxon>
        <taxon>Pseudomonadati</taxon>
        <taxon>Pseudomonadota</taxon>
        <taxon>Gammaproteobacteria</taxon>
        <taxon>Pseudomonadales</taxon>
        <taxon>Marinobacteraceae</taxon>
        <taxon>Marinobacter</taxon>
    </lineage>
</organism>
<dbReference type="SMART" id="SM00475">
    <property type="entry name" value="53EXOc"/>
    <property type="match status" value="1"/>
</dbReference>
<dbReference type="InterPro" id="IPR001098">
    <property type="entry name" value="DNA-dir_DNA_pol_A_palm_dom"/>
</dbReference>
<dbReference type="CDD" id="cd06139">
    <property type="entry name" value="DNA_polA_I_Ecoli_like_exo"/>
    <property type="match status" value="1"/>
</dbReference>
<evidence type="ECO:0000256" key="4">
    <source>
        <dbReference type="ARBA" id="ARBA00020311"/>
    </source>
</evidence>
<dbReference type="EC" id="2.7.7.7" evidence="3 16"/>
<dbReference type="InterPro" id="IPR008918">
    <property type="entry name" value="HhH2"/>
</dbReference>
<evidence type="ECO:0000259" key="20">
    <source>
        <dbReference type="SMART" id="SM00475"/>
    </source>
</evidence>
<feature type="domain" description="3'-5' exonuclease" evidence="19">
    <location>
        <begin position="309"/>
        <end position="496"/>
    </location>
</feature>
<dbReference type="InterPro" id="IPR018320">
    <property type="entry name" value="DNA_polymerase_1"/>
</dbReference>
<dbReference type="Proteomes" id="UP000663555">
    <property type="component" value="Chromosome"/>
</dbReference>
<keyword evidence="9 17" id="KW-0227">DNA damage</keyword>
<feature type="domain" description="5'-3' exonuclease" evidence="20">
    <location>
        <begin position="4"/>
        <end position="261"/>
    </location>
</feature>
<dbReference type="InterPro" id="IPR012337">
    <property type="entry name" value="RNaseH-like_sf"/>
</dbReference>
<reference evidence="22 23" key="1">
    <citation type="submission" date="2021-03" db="EMBL/GenBank/DDBJ databases">
        <title>Genome sequencing of Marinobacter sp. LPB0319.</title>
        <authorList>
            <person name="Kim J."/>
        </authorList>
    </citation>
    <scope>NUCLEOTIDE SEQUENCE [LARGE SCALE GENOMIC DNA]</scope>
    <source>
        <strain evidence="22 23">LPB0319</strain>
    </source>
</reference>
<dbReference type="PROSITE" id="PS00447">
    <property type="entry name" value="DNA_POLYMERASE_A"/>
    <property type="match status" value="1"/>
</dbReference>
<keyword evidence="11 17" id="KW-0269">Exonuclease</keyword>
<sequence>MTQQKTPPVVLVDGSSYLFRAYHALPPLTTSKNLPTGAIKGVISMLRRLEQDFPDSKIVVVFDAKGKTFRHDMYEEYKANRPPMPEDLACQIEPIHNIIRAMGLPLLIISGVEADDVIGTLAYEATDKGIDVVVSTGDKDMAQLVSDHVTLINTMTETRMDRQGVKDKFGVRPDQIIDYLALVGDKVDNIPGVNKCGPKTAVKWLQQYDDLDTVMSHADEIKGKIGEYLRDALETLPLSRELATIKTDVDLDLGLEELNPVEQDDEQLLDLFKEYEFRTWIAELDNNGTSEAVKTTNVASDKPPAEKRYSIVTDQKEFDAWLKRLSEAESFAFDTETTSLRYIDAEVVGVSFAIEPGEAAYVPLGHDYMGAPEQLDRDTVLEQLKPLLESADHHKIGQNLKYDKNVLANHDITLEGISADTMLESYVLNSVATRHDMDSLAMQYLGESTISFESIAGKGAKQLTFNQIELEKAGPYAAEDADITLRLHQTLAPQLAQTGKLASVYNDIDLPLVPVLSRMEQRGTLISASTLRQHSQELAERMAELEKEAHDVAGETFNLGSTKQLQAIFYDKLGLPVIKKTPKGAPSTAEPVLQELAHEHELPRLILEHRSLSKLKSTYTDTLPELIHHRTGRVHTSYHQAVTATGRLSSSEPNLQNIPIRSEQGRRIRQAFIAPDGYKLVAADYSQIELRIMAHLSGDKGLLDAFAHGEDIHRATAAEVFGVSLPDVSSDQRRSAKAINFGLIYGMSAFGLARQLGVERKKAQEYIDRYFDRYPGVLKYMDNIRKQAHEDGFVETLFGRRLYLPEINARNKQMQQAAERTAINAPMQGTAADIIKRAMIDIDNWLTTDHADVARMTMQVHDELIVEVREDIIDTIRDGLIERMSAAAELDVPLVVEAGTGDNWDQAH</sequence>
<evidence type="ECO:0000313" key="23">
    <source>
        <dbReference type="Proteomes" id="UP000663555"/>
    </source>
</evidence>
<dbReference type="Pfam" id="PF01367">
    <property type="entry name" value="5_3_exonuc"/>
    <property type="match status" value="1"/>
</dbReference>
<gene>
    <name evidence="17 22" type="primary">polA</name>
    <name evidence="22" type="ORF">LPB19_05830</name>
</gene>
<comment type="similarity">
    <text evidence="1 17">Belongs to the DNA polymerase type-A family.</text>
</comment>
<dbReference type="RefSeq" id="WP_206645158.1">
    <property type="nucleotide sequence ID" value="NZ_CP071247.1"/>
</dbReference>
<dbReference type="SUPFAM" id="SSF47807">
    <property type="entry name" value="5' to 3' exonuclease, C-terminal subdomain"/>
    <property type="match status" value="1"/>
</dbReference>
<dbReference type="PRINTS" id="PR00868">
    <property type="entry name" value="DNAPOLI"/>
</dbReference>
<evidence type="ECO:0000256" key="6">
    <source>
        <dbReference type="ARBA" id="ARBA00022695"/>
    </source>
</evidence>
<dbReference type="Gene3D" id="1.20.1060.10">
    <property type="entry name" value="Taq DNA Polymerase, Chain T, domain 4"/>
    <property type="match status" value="1"/>
</dbReference>
<dbReference type="PANTHER" id="PTHR10133:SF27">
    <property type="entry name" value="DNA POLYMERASE NU"/>
    <property type="match status" value="1"/>
</dbReference>
<feature type="coiled-coil region" evidence="18">
    <location>
        <begin position="528"/>
        <end position="555"/>
    </location>
</feature>
<dbReference type="SMART" id="SM00279">
    <property type="entry name" value="HhH2"/>
    <property type="match status" value="1"/>
</dbReference>
<comment type="subunit">
    <text evidence="2">Single-chain monomer with multiple functions.</text>
</comment>
<dbReference type="GO" id="GO:0003887">
    <property type="term" value="F:DNA-directed DNA polymerase activity"/>
    <property type="evidence" value="ECO:0007669"/>
    <property type="project" value="UniProtKB-EC"/>
</dbReference>
<evidence type="ECO:0000256" key="3">
    <source>
        <dbReference type="ARBA" id="ARBA00012417"/>
    </source>
</evidence>
<dbReference type="InterPro" id="IPR020045">
    <property type="entry name" value="DNA_polI_H3TH"/>
</dbReference>
<dbReference type="InterPro" id="IPR036397">
    <property type="entry name" value="RNaseH_sf"/>
</dbReference>
<evidence type="ECO:0000256" key="14">
    <source>
        <dbReference type="ARBA" id="ARBA00023204"/>
    </source>
</evidence>
<evidence type="ECO:0000256" key="16">
    <source>
        <dbReference type="NCBIfam" id="TIGR00593"/>
    </source>
</evidence>
<comment type="function">
    <text evidence="17">In addition to polymerase activity, this DNA polymerase exhibits 3'-5' and 5'-3' exonuclease activity.</text>
</comment>